<accession>A0A937X9E2</accession>
<dbReference type="Pfam" id="PF00005">
    <property type="entry name" value="ABC_tran"/>
    <property type="match status" value="1"/>
</dbReference>
<dbReference type="GO" id="GO:0022857">
    <property type="term" value="F:transmembrane transporter activity"/>
    <property type="evidence" value="ECO:0007669"/>
    <property type="project" value="TreeGrafter"/>
</dbReference>
<dbReference type="PANTHER" id="PTHR24220:SF470">
    <property type="entry name" value="CELL DIVISION ATP-BINDING PROTEIN FTSE"/>
    <property type="match status" value="1"/>
</dbReference>
<dbReference type="InterPro" id="IPR017871">
    <property type="entry name" value="ABC_transporter-like_CS"/>
</dbReference>
<dbReference type="PROSITE" id="PS00211">
    <property type="entry name" value="ABC_TRANSPORTER_1"/>
    <property type="match status" value="1"/>
</dbReference>
<evidence type="ECO:0000256" key="3">
    <source>
        <dbReference type="ARBA" id="ARBA00022741"/>
    </source>
</evidence>
<dbReference type="Proteomes" id="UP000748308">
    <property type="component" value="Unassembled WGS sequence"/>
</dbReference>
<evidence type="ECO:0000256" key="4">
    <source>
        <dbReference type="ARBA" id="ARBA00022840"/>
    </source>
</evidence>
<keyword evidence="4 6" id="KW-0067">ATP-binding</keyword>
<dbReference type="InterPro" id="IPR003439">
    <property type="entry name" value="ABC_transporter-like_ATP-bd"/>
</dbReference>
<dbReference type="AlphaFoldDB" id="A0A937X9E2"/>
<dbReference type="PANTHER" id="PTHR24220">
    <property type="entry name" value="IMPORT ATP-BINDING PROTEIN"/>
    <property type="match status" value="1"/>
</dbReference>
<protein>
    <submittedName>
        <fullName evidence="6">ATP-binding cassette domain-containing protein</fullName>
    </submittedName>
</protein>
<dbReference type="PROSITE" id="PS50893">
    <property type="entry name" value="ABC_TRANSPORTER_2"/>
    <property type="match status" value="1"/>
</dbReference>
<comment type="similarity">
    <text evidence="1">Belongs to the ABC transporter superfamily.</text>
</comment>
<dbReference type="EMBL" id="VGIY01000005">
    <property type="protein sequence ID" value="MBM3316301.1"/>
    <property type="molecule type" value="Genomic_DNA"/>
</dbReference>
<proteinExistence type="inferred from homology"/>
<dbReference type="SUPFAM" id="SSF52540">
    <property type="entry name" value="P-loop containing nucleoside triphosphate hydrolases"/>
    <property type="match status" value="1"/>
</dbReference>
<evidence type="ECO:0000313" key="6">
    <source>
        <dbReference type="EMBL" id="MBM3316301.1"/>
    </source>
</evidence>
<comment type="caution">
    <text evidence="6">The sequence shown here is derived from an EMBL/GenBank/DDBJ whole genome shotgun (WGS) entry which is preliminary data.</text>
</comment>
<dbReference type="GO" id="GO:0016887">
    <property type="term" value="F:ATP hydrolysis activity"/>
    <property type="evidence" value="ECO:0007669"/>
    <property type="project" value="InterPro"/>
</dbReference>
<sequence>MIAFEHVHKSYAVRRGDWVLEDLHLTVEPGELVFILGHSGAGKSTLLKLITLEERPTRGTVEVAGFRSDRIRRGEVPQLRRRCGVVFQDFRLIRDKTISENVAYCLRMTGTLEKGVVRRAVARVLHSVGLYGLRDRFPHELSGGEQQRAAIGRALIHQPPILLADEPTGNLDTRTGDEVMEVLLRLHRAGTTILVATHDEQRAQRLATRRLTLEQGRVVEDLFLRPHGTEIY</sequence>
<dbReference type="GO" id="GO:0005524">
    <property type="term" value="F:ATP binding"/>
    <property type="evidence" value="ECO:0007669"/>
    <property type="project" value="UniProtKB-KW"/>
</dbReference>
<dbReference type="InterPro" id="IPR027417">
    <property type="entry name" value="P-loop_NTPase"/>
</dbReference>
<evidence type="ECO:0000259" key="5">
    <source>
        <dbReference type="PROSITE" id="PS50893"/>
    </source>
</evidence>
<organism evidence="6 7">
    <name type="scientific">Eiseniibacteriota bacterium</name>
    <dbReference type="NCBI Taxonomy" id="2212470"/>
    <lineage>
        <taxon>Bacteria</taxon>
        <taxon>Candidatus Eiseniibacteriota</taxon>
    </lineage>
</organism>
<dbReference type="SMART" id="SM00382">
    <property type="entry name" value="AAA"/>
    <property type="match status" value="1"/>
</dbReference>
<gene>
    <name evidence="6" type="ORF">FJY75_00470</name>
</gene>
<dbReference type="CDD" id="cd03255">
    <property type="entry name" value="ABC_MJ0796_LolCDE_FtsE"/>
    <property type="match status" value="1"/>
</dbReference>
<keyword evidence="3" id="KW-0547">Nucleotide-binding</keyword>
<dbReference type="Gene3D" id="3.40.50.300">
    <property type="entry name" value="P-loop containing nucleotide triphosphate hydrolases"/>
    <property type="match status" value="1"/>
</dbReference>
<evidence type="ECO:0000256" key="1">
    <source>
        <dbReference type="ARBA" id="ARBA00005417"/>
    </source>
</evidence>
<name>A0A937X9E2_UNCEI</name>
<evidence type="ECO:0000313" key="7">
    <source>
        <dbReference type="Proteomes" id="UP000748308"/>
    </source>
</evidence>
<dbReference type="InterPro" id="IPR015854">
    <property type="entry name" value="ABC_transpr_LolD-like"/>
</dbReference>
<dbReference type="FunFam" id="3.40.50.300:FF:000056">
    <property type="entry name" value="Cell division ATP-binding protein FtsE"/>
    <property type="match status" value="1"/>
</dbReference>
<dbReference type="GO" id="GO:0005886">
    <property type="term" value="C:plasma membrane"/>
    <property type="evidence" value="ECO:0007669"/>
    <property type="project" value="UniProtKB-ARBA"/>
</dbReference>
<reference evidence="6" key="1">
    <citation type="submission" date="2019-03" db="EMBL/GenBank/DDBJ databases">
        <title>Lake Tanganyika Metagenome-Assembled Genomes (MAGs).</title>
        <authorList>
            <person name="Tran P."/>
        </authorList>
    </citation>
    <scope>NUCLEOTIDE SEQUENCE</scope>
    <source>
        <strain evidence="6">M_DeepCast_400m_m2_100</strain>
    </source>
</reference>
<evidence type="ECO:0000256" key="2">
    <source>
        <dbReference type="ARBA" id="ARBA00022448"/>
    </source>
</evidence>
<keyword evidence="2" id="KW-0813">Transport</keyword>
<dbReference type="InterPro" id="IPR017911">
    <property type="entry name" value="MacB-like_ATP-bd"/>
</dbReference>
<feature type="domain" description="ABC transporter" evidence="5">
    <location>
        <begin position="2"/>
        <end position="231"/>
    </location>
</feature>
<dbReference type="InterPro" id="IPR003593">
    <property type="entry name" value="AAA+_ATPase"/>
</dbReference>